<dbReference type="Ensembl" id="ENSLAFT00000036457.1">
    <property type="protein sequence ID" value="ENSLAFP00000019712.1"/>
    <property type="gene ID" value="ENSLAFG00000008867.2"/>
</dbReference>
<dbReference type="HOGENOM" id="CLU_110082_0_0_1"/>
<accession>G3TVV4</accession>
<evidence type="ECO:0000256" key="3">
    <source>
        <dbReference type="ARBA" id="ARBA00023163"/>
    </source>
</evidence>
<organism evidence="6 7">
    <name type="scientific">Loxodonta africana</name>
    <name type="common">African elephant</name>
    <dbReference type="NCBI Taxonomy" id="9785"/>
    <lineage>
        <taxon>Eukaryota</taxon>
        <taxon>Metazoa</taxon>
        <taxon>Chordata</taxon>
        <taxon>Craniata</taxon>
        <taxon>Vertebrata</taxon>
        <taxon>Euteleostomi</taxon>
        <taxon>Mammalia</taxon>
        <taxon>Eutheria</taxon>
        <taxon>Afrotheria</taxon>
        <taxon>Proboscidea</taxon>
        <taxon>Elephantidae</taxon>
        <taxon>Loxodonta</taxon>
    </lineage>
</organism>
<protein>
    <submittedName>
        <fullName evidence="6">Forkhead box K2</fullName>
    </submittedName>
</protein>
<keyword evidence="3" id="KW-0804">Transcription</keyword>
<feature type="compositionally biased region" description="Basic and acidic residues" evidence="5">
    <location>
        <begin position="187"/>
        <end position="196"/>
    </location>
</feature>
<evidence type="ECO:0000256" key="2">
    <source>
        <dbReference type="ARBA" id="ARBA00023015"/>
    </source>
</evidence>
<evidence type="ECO:0000256" key="5">
    <source>
        <dbReference type="SAM" id="MobiDB-lite"/>
    </source>
</evidence>
<comment type="subcellular location">
    <subcellularLocation>
        <location evidence="1">Nucleus</location>
    </subcellularLocation>
</comment>
<dbReference type="AlphaFoldDB" id="G3TVV4"/>
<feature type="region of interest" description="Disordered" evidence="5">
    <location>
        <begin position="1"/>
        <end position="41"/>
    </location>
</feature>
<feature type="compositionally biased region" description="Polar residues" evidence="5">
    <location>
        <begin position="12"/>
        <end position="22"/>
    </location>
</feature>
<name>G3TVV4_LOXAF</name>
<dbReference type="GeneTree" id="ENSGT00940000155709"/>
<gene>
    <name evidence="6" type="primary">FOXK2</name>
</gene>
<dbReference type="PANTHER" id="PTHR45881">
    <property type="entry name" value="CHECKPOINT SUPPRESSOR 1-LIKE, ISOFORM A-RELATED"/>
    <property type="match status" value="1"/>
</dbReference>
<keyword evidence="2" id="KW-0805">Transcription regulation</keyword>
<reference evidence="6" key="3">
    <citation type="submission" date="2025-09" db="UniProtKB">
        <authorList>
            <consortium name="Ensembl"/>
        </authorList>
    </citation>
    <scope>IDENTIFICATION</scope>
    <source>
        <strain evidence="6">Isolate ISIS603380</strain>
    </source>
</reference>
<feature type="region of interest" description="Disordered" evidence="5">
    <location>
        <begin position="169"/>
        <end position="196"/>
    </location>
</feature>
<dbReference type="GO" id="GO:0000978">
    <property type="term" value="F:RNA polymerase II cis-regulatory region sequence-specific DNA binding"/>
    <property type="evidence" value="ECO:0007669"/>
    <property type="project" value="TreeGrafter"/>
</dbReference>
<evidence type="ECO:0000313" key="6">
    <source>
        <dbReference type="Ensembl" id="ENSLAFP00000019712.1"/>
    </source>
</evidence>
<evidence type="ECO:0000256" key="4">
    <source>
        <dbReference type="ARBA" id="ARBA00023242"/>
    </source>
</evidence>
<feature type="compositionally biased region" description="Polar residues" evidence="5">
    <location>
        <begin position="169"/>
        <end position="178"/>
    </location>
</feature>
<evidence type="ECO:0000256" key="1">
    <source>
        <dbReference type="ARBA" id="ARBA00004123"/>
    </source>
</evidence>
<dbReference type="GO" id="GO:0005634">
    <property type="term" value="C:nucleus"/>
    <property type="evidence" value="ECO:0007669"/>
    <property type="project" value="UniProtKB-SubCell"/>
</dbReference>
<keyword evidence="7" id="KW-1185">Reference proteome</keyword>
<proteinExistence type="predicted"/>
<reference evidence="6" key="2">
    <citation type="submission" date="2025-08" db="UniProtKB">
        <authorList>
            <consortium name="Ensembl"/>
        </authorList>
    </citation>
    <scope>IDENTIFICATION</scope>
    <source>
        <strain evidence="6">Isolate ISIS603380</strain>
    </source>
</reference>
<dbReference type="Proteomes" id="UP000007646">
    <property type="component" value="Unassembled WGS sequence"/>
</dbReference>
<dbReference type="GO" id="GO:0000981">
    <property type="term" value="F:DNA-binding transcription factor activity, RNA polymerase II-specific"/>
    <property type="evidence" value="ECO:0007669"/>
    <property type="project" value="TreeGrafter"/>
</dbReference>
<dbReference type="PANTHER" id="PTHR45881:SF3">
    <property type="entry name" value="FORKHEAD BOX PROTEIN K2"/>
    <property type="match status" value="1"/>
</dbReference>
<keyword evidence="4" id="KW-0539">Nucleus</keyword>
<sequence>PASPNHAGVLSAHSSGAQTPESLSREGSPAPLEPEPGAAQPKLAVIQEARFAQSAPGSPLSSQPVLITVQRQLPQTIKPVAYTVATPVTTSTSQQPVMQTVHVVHQIPAGAVTSVTGLAPANTYAVAGAAVVTQAAMVTPPKVEPQENGDHREVRAAASPLHMLATHASASASLPTKRQNGEPPEQPELKRIKTEDGESIVIAVSVDTPPAAVREKGVQN</sequence>
<evidence type="ECO:0000313" key="7">
    <source>
        <dbReference type="Proteomes" id="UP000007646"/>
    </source>
</evidence>
<reference evidence="6 7" key="1">
    <citation type="submission" date="2009-06" db="EMBL/GenBank/DDBJ databases">
        <title>The Genome Sequence of Loxodonta africana (African elephant).</title>
        <authorList>
            <person name="Di Palma F."/>
            <person name="Heiman D."/>
            <person name="Young S."/>
            <person name="Johnson J."/>
            <person name="Lander E.S."/>
            <person name="Lindblad-Toh K."/>
        </authorList>
    </citation>
    <scope>NUCLEOTIDE SEQUENCE [LARGE SCALE GENOMIC DNA]</scope>
    <source>
        <strain evidence="6 7">Isolate ISIS603380</strain>
    </source>
</reference>